<organism evidence="2 3">
    <name type="scientific">Micromonas commoda (strain RCC299 / NOUM17 / CCMP2709)</name>
    <name type="common">Picoplanktonic green alga</name>
    <dbReference type="NCBI Taxonomy" id="296587"/>
    <lineage>
        <taxon>Eukaryota</taxon>
        <taxon>Viridiplantae</taxon>
        <taxon>Chlorophyta</taxon>
        <taxon>Mamiellophyceae</taxon>
        <taxon>Mamiellales</taxon>
        <taxon>Mamiellaceae</taxon>
        <taxon>Micromonas</taxon>
    </lineage>
</organism>
<dbReference type="EMBL" id="CP001574">
    <property type="protein sequence ID" value="ACO69017.1"/>
    <property type="molecule type" value="Genomic_DNA"/>
</dbReference>
<sequence>MAPHENLFFVEKHYNDSLYRGQRKGTTHTDREIQAAANLLGRRGVVADERTALATRRAREHDQRIERVRASGESLRGGDVVILGMGGGGRAGATSGDDGGGGKRATREWDGCVARIDVANLAAGRHGTTKTRKRGEDESPRPVQKLDAGNRWKTEARIAAGGTGGSAELERARRAAHALDGGTDAPGDGASIGRQIQSSNHPSHPDDDDDDAPVVVLPEDLEFGDDGWSRGGGGALDRVRSGDLAVPRNAALEREISESAARAVEREDAEAFDREAAQAAAAQLAERDAARRRKLAAALAERRDVAAAGEGPAMSADSTHGKKKRTRKGLKKAHLLVSFGGDDDDEDASLGA</sequence>
<dbReference type="GeneID" id="8250308"/>
<evidence type="ECO:0000256" key="1">
    <source>
        <dbReference type="SAM" id="MobiDB-lite"/>
    </source>
</evidence>
<keyword evidence="3" id="KW-1185">Reference proteome</keyword>
<name>C1FEV3_MICCC</name>
<dbReference type="KEGG" id="mis:MICPUN_55580"/>
<proteinExistence type="predicted"/>
<evidence type="ECO:0000313" key="2">
    <source>
        <dbReference type="EMBL" id="ACO69017.1"/>
    </source>
</evidence>
<feature type="region of interest" description="Disordered" evidence="1">
    <location>
        <begin position="123"/>
        <end position="241"/>
    </location>
</feature>
<reference evidence="2 3" key="1">
    <citation type="journal article" date="2009" name="Science">
        <title>Green evolution and dynamic adaptations revealed by genomes of the marine picoeukaryotes Micromonas.</title>
        <authorList>
            <person name="Worden A.Z."/>
            <person name="Lee J.H."/>
            <person name="Mock T."/>
            <person name="Rouze P."/>
            <person name="Simmons M.P."/>
            <person name="Aerts A.L."/>
            <person name="Allen A.E."/>
            <person name="Cuvelier M.L."/>
            <person name="Derelle E."/>
            <person name="Everett M.V."/>
            <person name="Foulon E."/>
            <person name="Grimwood J."/>
            <person name="Gundlach H."/>
            <person name="Henrissat B."/>
            <person name="Napoli C."/>
            <person name="McDonald S.M."/>
            <person name="Parker M.S."/>
            <person name="Rombauts S."/>
            <person name="Salamov A."/>
            <person name="Von Dassow P."/>
            <person name="Badger J.H."/>
            <person name="Coutinho P.M."/>
            <person name="Demir E."/>
            <person name="Dubchak I."/>
            <person name="Gentemann C."/>
            <person name="Eikrem W."/>
            <person name="Gready J.E."/>
            <person name="John U."/>
            <person name="Lanier W."/>
            <person name="Lindquist E.A."/>
            <person name="Lucas S."/>
            <person name="Mayer K.F."/>
            <person name="Moreau H."/>
            <person name="Not F."/>
            <person name="Otillar R."/>
            <person name="Panaud O."/>
            <person name="Pangilinan J."/>
            <person name="Paulsen I."/>
            <person name="Piegu B."/>
            <person name="Poliakov A."/>
            <person name="Robbens S."/>
            <person name="Schmutz J."/>
            <person name="Toulza E."/>
            <person name="Wyss T."/>
            <person name="Zelensky A."/>
            <person name="Zhou K."/>
            <person name="Armbrust E.V."/>
            <person name="Bhattacharya D."/>
            <person name="Goodenough U.W."/>
            <person name="Van de Peer Y."/>
            <person name="Grigoriev I.V."/>
        </authorList>
    </citation>
    <scope>NUCLEOTIDE SEQUENCE [LARGE SCALE GENOMIC DNA]</scope>
    <source>
        <strain evidence="3">RCC299 / NOUM17</strain>
    </source>
</reference>
<evidence type="ECO:0000313" key="3">
    <source>
        <dbReference type="Proteomes" id="UP000002009"/>
    </source>
</evidence>
<feature type="region of interest" description="Disordered" evidence="1">
    <location>
        <begin position="301"/>
        <end position="352"/>
    </location>
</feature>
<dbReference type="OrthoDB" id="10632057at2759"/>
<accession>C1FEV3</accession>
<dbReference type="AlphaFoldDB" id="C1FEV3"/>
<evidence type="ECO:0008006" key="4">
    <source>
        <dbReference type="Google" id="ProtNLM"/>
    </source>
</evidence>
<gene>
    <name evidence="2" type="ORF">MICPUN_55580</name>
</gene>
<protein>
    <recommendedName>
        <fullName evidence="4">DUF4604 domain-containing protein</fullName>
    </recommendedName>
</protein>
<feature type="compositionally biased region" description="Acidic residues" evidence="1">
    <location>
        <begin position="341"/>
        <end position="352"/>
    </location>
</feature>
<dbReference type="Proteomes" id="UP000002009">
    <property type="component" value="Chromosome 1"/>
</dbReference>
<dbReference type="InParanoid" id="C1FEV3"/>
<dbReference type="RefSeq" id="XP_002507759.1">
    <property type="nucleotide sequence ID" value="XM_002507713.1"/>
</dbReference>
<feature type="compositionally biased region" description="Basic residues" evidence="1">
    <location>
        <begin position="321"/>
        <end position="334"/>
    </location>
</feature>